<name>A0AB38C7C9_9BURK</name>
<feature type="signal peptide" evidence="1">
    <location>
        <begin position="1"/>
        <end position="28"/>
    </location>
</feature>
<dbReference type="AlphaFoldDB" id="A0AB38C7C9"/>
<reference evidence="2 3" key="1">
    <citation type="submission" date="2016-11" db="EMBL/GenBank/DDBJ databases">
        <authorList>
            <person name="Varghese N."/>
            <person name="Submissions S."/>
        </authorList>
    </citation>
    <scope>NUCLEOTIDE SEQUENCE [LARGE SCALE GENOMIC DNA]</scope>
    <source>
        <strain evidence="2 3">NFR18</strain>
    </source>
</reference>
<sequence length="120" mass="13284">MFKFSIRKTIITSMVFLLSAILPISSFAAFQCSVKVIKVLVYSTGTVNIMHSGRNDYTVICNLNFNSGDVTPVTCAMWTAMLQSIKKKDGTAVFYFNEDGTCATMNIYEKAPIPIYIGDV</sequence>
<evidence type="ECO:0008006" key="4">
    <source>
        <dbReference type="Google" id="ProtNLM"/>
    </source>
</evidence>
<dbReference type="Proteomes" id="UP000182489">
    <property type="component" value="Unassembled WGS sequence"/>
</dbReference>
<evidence type="ECO:0000313" key="2">
    <source>
        <dbReference type="EMBL" id="SFX47019.1"/>
    </source>
</evidence>
<protein>
    <recommendedName>
        <fullName evidence="4">Secreted protein</fullName>
    </recommendedName>
</protein>
<dbReference type="EMBL" id="FPKH01000001">
    <property type="protein sequence ID" value="SFX47019.1"/>
    <property type="molecule type" value="Genomic_DNA"/>
</dbReference>
<accession>A0AB38C7C9</accession>
<evidence type="ECO:0000313" key="3">
    <source>
        <dbReference type="Proteomes" id="UP000182489"/>
    </source>
</evidence>
<gene>
    <name evidence="2" type="ORF">SAMN03097694_2349</name>
</gene>
<feature type="chain" id="PRO_5044347371" description="Secreted protein" evidence="1">
    <location>
        <begin position="29"/>
        <end position="120"/>
    </location>
</feature>
<comment type="caution">
    <text evidence="2">The sequence shown here is derived from an EMBL/GenBank/DDBJ whole genome shotgun (WGS) entry which is preliminary data.</text>
</comment>
<evidence type="ECO:0000256" key="1">
    <source>
        <dbReference type="SAM" id="SignalP"/>
    </source>
</evidence>
<organism evidence="2 3">
    <name type="scientific">Janthinobacterium lividum</name>
    <dbReference type="NCBI Taxonomy" id="29581"/>
    <lineage>
        <taxon>Bacteria</taxon>
        <taxon>Pseudomonadati</taxon>
        <taxon>Pseudomonadota</taxon>
        <taxon>Betaproteobacteria</taxon>
        <taxon>Burkholderiales</taxon>
        <taxon>Oxalobacteraceae</taxon>
        <taxon>Janthinobacterium</taxon>
    </lineage>
</organism>
<proteinExistence type="predicted"/>
<keyword evidence="1" id="KW-0732">Signal</keyword>